<sequence>MNSVNINSIIRFVVLILAQVLVFNNINFLGNINPYPYILFILLFPINNNRTLFIFLSFMLGLFVDLFSDSGGIHAAACVTIAFIRPPVLKFTFGMIYEYQTIKFNNTEFSSRIVYFSILVVIHHLIMFLLEIFNIYNIIFVLQKTLFSSIFTILLCALISILFSNKQR</sequence>
<evidence type="ECO:0000313" key="3">
    <source>
        <dbReference type="Proteomes" id="UP000321938"/>
    </source>
</evidence>
<dbReference type="EMBL" id="VOSB01000017">
    <property type="protein sequence ID" value="TXE16559.1"/>
    <property type="molecule type" value="Genomic_DNA"/>
</dbReference>
<feature type="transmembrane region" description="Helical" evidence="1">
    <location>
        <begin position="145"/>
        <end position="163"/>
    </location>
</feature>
<evidence type="ECO:0000313" key="2">
    <source>
        <dbReference type="EMBL" id="TXE16559.1"/>
    </source>
</evidence>
<evidence type="ECO:0000256" key="1">
    <source>
        <dbReference type="SAM" id="Phobius"/>
    </source>
</evidence>
<dbReference type="STRING" id="1123037.GCA_000425305_02918"/>
<keyword evidence="1" id="KW-1133">Transmembrane helix</keyword>
<keyword evidence="1" id="KW-0472">Membrane</keyword>
<name>A0A5C7B9G0_9FLAO</name>
<feature type="transmembrane region" description="Helical" evidence="1">
    <location>
        <begin position="6"/>
        <end position="26"/>
    </location>
</feature>
<dbReference type="AlphaFoldDB" id="A0A5C7B9G0"/>
<dbReference type="OrthoDB" id="1132160at2"/>
<organism evidence="2 3">
    <name type="scientific">Psychroserpens burtonensis</name>
    <dbReference type="NCBI Taxonomy" id="49278"/>
    <lineage>
        <taxon>Bacteria</taxon>
        <taxon>Pseudomonadati</taxon>
        <taxon>Bacteroidota</taxon>
        <taxon>Flavobacteriia</taxon>
        <taxon>Flavobacteriales</taxon>
        <taxon>Flavobacteriaceae</taxon>
        <taxon>Psychroserpens</taxon>
    </lineage>
</organism>
<feature type="transmembrane region" description="Helical" evidence="1">
    <location>
        <begin position="38"/>
        <end position="60"/>
    </location>
</feature>
<feature type="transmembrane region" description="Helical" evidence="1">
    <location>
        <begin position="113"/>
        <end position="139"/>
    </location>
</feature>
<keyword evidence="1" id="KW-0812">Transmembrane</keyword>
<accession>A0A5C7B9G0</accession>
<protein>
    <submittedName>
        <fullName evidence="2">Rod shape-determining protein MreD</fullName>
    </submittedName>
</protein>
<reference evidence="2 3" key="1">
    <citation type="submission" date="2019-08" db="EMBL/GenBank/DDBJ databases">
        <title>Genome of Psychroserpens burtonensis ACAM 167.</title>
        <authorList>
            <person name="Bowman J.P."/>
        </authorList>
    </citation>
    <scope>NUCLEOTIDE SEQUENCE [LARGE SCALE GENOMIC DNA]</scope>
    <source>
        <strain evidence="2 3">ACAM 167</strain>
    </source>
</reference>
<proteinExistence type="predicted"/>
<dbReference type="RefSeq" id="WP_028872638.1">
    <property type="nucleotide sequence ID" value="NZ_VOSB01000017.1"/>
</dbReference>
<feature type="transmembrane region" description="Helical" evidence="1">
    <location>
        <begin position="72"/>
        <end position="93"/>
    </location>
</feature>
<dbReference type="Proteomes" id="UP000321938">
    <property type="component" value="Unassembled WGS sequence"/>
</dbReference>
<gene>
    <name evidence="2" type="ORF">ES692_12330</name>
</gene>
<comment type="caution">
    <text evidence="2">The sequence shown here is derived from an EMBL/GenBank/DDBJ whole genome shotgun (WGS) entry which is preliminary data.</text>
</comment>
<keyword evidence="3" id="KW-1185">Reference proteome</keyword>